<organism evidence="10 11">
    <name type="scientific">Tunturiibacter lichenicola</name>
    <dbReference type="NCBI Taxonomy" id="2051959"/>
    <lineage>
        <taxon>Bacteria</taxon>
        <taxon>Pseudomonadati</taxon>
        <taxon>Acidobacteriota</taxon>
        <taxon>Terriglobia</taxon>
        <taxon>Terriglobales</taxon>
        <taxon>Acidobacteriaceae</taxon>
        <taxon>Tunturiibacter</taxon>
    </lineage>
</organism>
<protein>
    <recommendedName>
        <fullName evidence="9">Glycosyltransferase RgtA/B/C/D-like domain-containing protein</fullName>
    </recommendedName>
</protein>
<feature type="transmembrane region" description="Helical" evidence="8">
    <location>
        <begin position="393"/>
        <end position="413"/>
    </location>
</feature>
<comment type="caution">
    <text evidence="10">The sequence shown here is derived from an EMBL/GenBank/DDBJ whole genome shotgun (WGS) entry which is preliminary data.</text>
</comment>
<feature type="transmembrane region" description="Helical" evidence="8">
    <location>
        <begin position="228"/>
        <end position="248"/>
    </location>
</feature>
<accession>A0A852VG33</accession>
<keyword evidence="6 8" id="KW-1133">Transmembrane helix</keyword>
<sequence length="542" mass="61478">MIMQRGTAFLPKREDGFLKRTNWRWVVLVAVLLSGVVARTYRPIAVPAGFDQDEISEAYESYSLLKTGADRWGYHLPVYFVGWGSGQNVLQAYATVPVIALFGLSGFSVRFFDLACGLLTLPLFYAVCRRNFGAPSALLSTIFLALSPWHIMVSRWAVECNSLPFFVLLGIFCFQEALERRSALLTAICLIPFAIAFYVYGISLVVVPTLMLLLLAKEFRRIKADWHIWTIGAAVFLAISSPFIFFVWKNYLVKRSYDFERYLPVSVPLIPVNRLHQLLKQESVISTNIHFLTHALQDHTTWSQVKLSPPIPLTVLAMAAIGILLTISRAIRSRRIPNPLVLWLVAALPVFLIVPIQINEAINVYAPLLALAGAGAMALWYKLRHVRLRPVMVTVFWCLFAFESGWFLTSYFGKRYAAQSAPDFHPEMKEVLVRLQNIAHPEDTVFLCNLLRLNYVYVLYYNRIDPKQLQNAHATYANPDFAQYVFTRMRLAQRSGPVTYAIYLGETPICENPSEVSVIGMFETGRCLEPLPFIGPENSPLY</sequence>
<dbReference type="GO" id="GO:0005886">
    <property type="term" value="C:plasma membrane"/>
    <property type="evidence" value="ECO:0007669"/>
    <property type="project" value="UniProtKB-SubCell"/>
</dbReference>
<dbReference type="Proteomes" id="UP000564385">
    <property type="component" value="Unassembled WGS sequence"/>
</dbReference>
<feature type="transmembrane region" description="Helical" evidence="8">
    <location>
        <begin position="364"/>
        <end position="381"/>
    </location>
</feature>
<reference evidence="10 11" key="1">
    <citation type="submission" date="2020-07" db="EMBL/GenBank/DDBJ databases">
        <title>Genomic Encyclopedia of Type Strains, Phase IV (KMG-V): Genome sequencing to study the core and pangenomes of soil and plant-associated prokaryotes.</title>
        <authorList>
            <person name="Whitman W."/>
        </authorList>
    </citation>
    <scope>NUCLEOTIDE SEQUENCE [LARGE SCALE GENOMIC DNA]</scope>
    <source>
        <strain evidence="10 11">M8UP22</strain>
    </source>
</reference>
<evidence type="ECO:0000256" key="3">
    <source>
        <dbReference type="ARBA" id="ARBA00022676"/>
    </source>
</evidence>
<evidence type="ECO:0000256" key="7">
    <source>
        <dbReference type="ARBA" id="ARBA00023136"/>
    </source>
</evidence>
<dbReference type="GO" id="GO:0010041">
    <property type="term" value="P:response to iron(III) ion"/>
    <property type="evidence" value="ECO:0007669"/>
    <property type="project" value="TreeGrafter"/>
</dbReference>
<feature type="transmembrane region" description="Helical" evidence="8">
    <location>
        <begin position="184"/>
        <end position="216"/>
    </location>
</feature>
<feature type="transmembrane region" description="Helical" evidence="8">
    <location>
        <begin position="98"/>
        <end position="125"/>
    </location>
</feature>
<dbReference type="PANTHER" id="PTHR33908:SF3">
    <property type="entry name" value="UNDECAPRENYL PHOSPHATE-ALPHA-4-AMINO-4-DEOXY-L-ARABINOSE ARABINOSYL TRANSFERASE"/>
    <property type="match status" value="1"/>
</dbReference>
<gene>
    <name evidence="10" type="ORF">HDF08_000579</name>
</gene>
<evidence type="ECO:0000256" key="6">
    <source>
        <dbReference type="ARBA" id="ARBA00022989"/>
    </source>
</evidence>
<evidence type="ECO:0000256" key="5">
    <source>
        <dbReference type="ARBA" id="ARBA00022692"/>
    </source>
</evidence>
<feature type="transmembrane region" description="Helical" evidence="8">
    <location>
        <begin position="21"/>
        <end position="41"/>
    </location>
</feature>
<feature type="domain" description="Glycosyltransferase RgtA/B/C/D-like" evidence="9">
    <location>
        <begin position="97"/>
        <end position="245"/>
    </location>
</feature>
<keyword evidence="2" id="KW-1003">Cell membrane</keyword>
<name>A0A852VG33_9BACT</name>
<evidence type="ECO:0000313" key="11">
    <source>
        <dbReference type="Proteomes" id="UP000564385"/>
    </source>
</evidence>
<keyword evidence="4" id="KW-0808">Transferase</keyword>
<keyword evidence="7 8" id="KW-0472">Membrane</keyword>
<evidence type="ECO:0000256" key="2">
    <source>
        <dbReference type="ARBA" id="ARBA00022475"/>
    </source>
</evidence>
<proteinExistence type="predicted"/>
<dbReference type="GO" id="GO:0009103">
    <property type="term" value="P:lipopolysaccharide biosynthetic process"/>
    <property type="evidence" value="ECO:0007669"/>
    <property type="project" value="UniProtKB-ARBA"/>
</dbReference>
<dbReference type="GO" id="GO:0016763">
    <property type="term" value="F:pentosyltransferase activity"/>
    <property type="evidence" value="ECO:0007669"/>
    <property type="project" value="TreeGrafter"/>
</dbReference>
<dbReference type="AlphaFoldDB" id="A0A852VG33"/>
<dbReference type="InterPro" id="IPR038731">
    <property type="entry name" value="RgtA/B/C-like"/>
</dbReference>
<feature type="transmembrane region" description="Helical" evidence="8">
    <location>
        <begin position="137"/>
        <end position="158"/>
    </location>
</feature>
<evidence type="ECO:0000256" key="8">
    <source>
        <dbReference type="SAM" id="Phobius"/>
    </source>
</evidence>
<dbReference type="Pfam" id="PF13231">
    <property type="entry name" value="PMT_2"/>
    <property type="match status" value="1"/>
</dbReference>
<keyword evidence="5 8" id="KW-0812">Transmembrane</keyword>
<dbReference type="PANTHER" id="PTHR33908">
    <property type="entry name" value="MANNOSYLTRANSFERASE YKCB-RELATED"/>
    <property type="match status" value="1"/>
</dbReference>
<comment type="subcellular location">
    <subcellularLocation>
        <location evidence="1">Cell membrane</location>
        <topology evidence="1">Multi-pass membrane protein</topology>
    </subcellularLocation>
</comment>
<evidence type="ECO:0000256" key="1">
    <source>
        <dbReference type="ARBA" id="ARBA00004651"/>
    </source>
</evidence>
<dbReference type="EMBL" id="JACCCU010000001">
    <property type="protein sequence ID" value="NYF88512.1"/>
    <property type="molecule type" value="Genomic_DNA"/>
</dbReference>
<evidence type="ECO:0000259" key="9">
    <source>
        <dbReference type="Pfam" id="PF13231"/>
    </source>
</evidence>
<evidence type="ECO:0000313" key="10">
    <source>
        <dbReference type="EMBL" id="NYF88512.1"/>
    </source>
</evidence>
<keyword evidence="3" id="KW-0328">Glycosyltransferase</keyword>
<feature type="transmembrane region" description="Helical" evidence="8">
    <location>
        <begin position="311"/>
        <end position="328"/>
    </location>
</feature>
<evidence type="ECO:0000256" key="4">
    <source>
        <dbReference type="ARBA" id="ARBA00022679"/>
    </source>
</evidence>
<dbReference type="InterPro" id="IPR050297">
    <property type="entry name" value="LipidA_mod_glycosyltrf_83"/>
</dbReference>
<feature type="transmembrane region" description="Helical" evidence="8">
    <location>
        <begin position="340"/>
        <end position="358"/>
    </location>
</feature>